<evidence type="ECO:0008006" key="4">
    <source>
        <dbReference type="Google" id="ProtNLM"/>
    </source>
</evidence>
<organism evidence="2 3">
    <name type="scientific">Allacma fusca</name>
    <dbReference type="NCBI Taxonomy" id="39272"/>
    <lineage>
        <taxon>Eukaryota</taxon>
        <taxon>Metazoa</taxon>
        <taxon>Ecdysozoa</taxon>
        <taxon>Arthropoda</taxon>
        <taxon>Hexapoda</taxon>
        <taxon>Collembola</taxon>
        <taxon>Symphypleona</taxon>
        <taxon>Sminthuridae</taxon>
        <taxon>Allacma</taxon>
    </lineage>
</organism>
<dbReference type="OrthoDB" id="433738at2759"/>
<keyword evidence="3" id="KW-1185">Reference proteome</keyword>
<protein>
    <recommendedName>
        <fullName evidence="4">Tetratricopeptide repeat protein</fullName>
    </recommendedName>
</protein>
<dbReference type="Proteomes" id="UP000708208">
    <property type="component" value="Unassembled WGS sequence"/>
</dbReference>
<evidence type="ECO:0000313" key="2">
    <source>
        <dbReference type="EMBL" id="CAG7730626.1"/>
    </source>
</evidence>
<comment type="caution">
    <text evidence="2">The sequence shown here is derived from an EMBL/GenBank/DDBJ whole genome shotgun (WGS) entry which is preliminary data.</text>
</comment>
<keyword evidence="1" id="KW-0802">TPR repeat</keyword>
<dbReference type="SMART" id="SM00028">
    <property type="entry name" value="TPR"/>
    <property type="match status" value="2"/>
</dbReference>
<name>A0A8J2PB88_9HEXA</name>
<gene>
    <name evidence="2" type="ORF">AFUS01_LOCUS19252</name>
</gene>
<reference evidence="2" key="1">
    <citation type="submission" date="2021-06" db="EMBL/GenBank/DDBJ databases">
        <authorList>
            <person name="Hodson N. C."/>
            <person name="Mongue J. A."/>
            <person name="Jaron S. K."/>
        </authorList>
    </citation>
    <scope>NUCLEOTIDE SEQUENCE</scope>
</reference>
<evidence type="ECO:0000313" key="3">
    <source>
        <dbReference type="Proteomes" id="UP000708208"/>
    </source>
</evidence>
<sequence>MIECNSLKELEEYPQLFRIEDDRKFKLALHLKNLDGEEIPEDLEKAKMELKLTLYNNVAGCHVLRKNWEFAVDLCNSVLEKDPNNIKALYRRGWSRMEIEDYEMSRMDLENALKMDPKNQAVIQKLFELSVREKSLNSKYASAMKKMFS</sequence>
<evidence type="ECO:0000256" key="1">
    <source>
        <dbReference type="PROSITE-ProRule" id="PRU00339"/>
    </source>
</evidence>
<dbReference type="AlphaFoldDB" id="A0A8J2PB88"/>
<proteinExistence type="predicted"/>
<dbReference type="InterPro" id="IPR050754">
    <property type="entry name" value="FKBP4/5/8-like"/>
</dbReference>
<feature type="repeat" description="TPR" evidence="1">
    <location>
        <begin position="86"/>
        <end position="119"/>
    </location>
</feature>
<dbReference type="PROSITE" id="PS50005">
    <property type="entry name" value="TPR"/>
    <property type="match status" value="1"/>
</dbReference>
<dbReference type="PANTHER" id="PTHR46512:SF10">
    <property type="entry name" value="FK506-BINDING PROTEIN-LIKE"/>
    <property type="match status" value="1"/>
</dbReference>
<dbReference type="EMBL" id="CAJVCH010197280">
    <property type="protein sequence ID" value="CAG7730626.1"/>
    <property type="molecule type" value="Genomic_DNA"/>
</dbReference>
<accession>A0A8J2PB88</accession>
<dbReference type="InterPro" id="IPR019734">
    <property type="entry name" value="TPR_rpt"/>
</dbReference>
<dbReference type="PANTHER" id="PTHR46512">
    <property type="entry name" value="PEPTIDYLPROLYL ISOMERASE"/>
    <property type="match status" value="1"/>
</dbReference>